<dbReference type="EMBL" id="OZ034816">
    <property type="protein sequence ID" value="CAL1378810.1"/>
    <property type="molecule type" value="Genomic_DNA"/>
</dbReference>
<organism evidence="2 3">
    <name type="scientific">Linum trigynum</name>
    <dbReference type="NCBI Taxonomy" id="586398"/>
    <lineage>
        <taxon>Eukaryota</taxon>
        <taxon>Viridiplantae</taxon>
        <taxon>Streptophyta</taxon>
        <taxon>Embryophyta</taxon>
        <taxon>Tracheophyta</taxon>
        <taxon>Spermatophyta</taxon>
        <taxon>Magnoliopsida</taxon>
        <taxon>eudicotyledons</taxon>
        <taxon>Gunneridae</taxon>
        <taxon>Pentapetalae</taxon>
        <taxon>rosids</taxon>
        <taxon>fabids</taxon>
        <taxon>Malpighiales</taxon>
        <taxon>Linaceae</taxon>
        <taxon>Linum</taxon>
    </lineage>
</organism>
<evidence type="ECO:0000313" key="3">
    <source>
        <dbReference type="Proteomes" id="UP001497516"/>
    </source>
</evidence>
<feature type="compositionally biased region" description="Polar residues" evidence="1">
    <location>
        <begin position="127"/>
        <end position="138"/>
    </location>
</feature>
<feature type="compositionally biased region" description="Polar residues" evidence="1">
    <location>
        <begin position="435"/>
        <end position="451"/>
    </location>
</feature>
<feature type="compositionally biased region" description="Low complexity" evidence="1">
    <location>
        <begin position="452"/>
        <end position="471"/>
    </location>
</feature>
<name>A0AAV2DZ08_9ROSI</name>
<dbReference type="PANTHER" id="PTHR31949">
    <property type="entry name" value="GASTRIC MUCIN-LIKE PROTEIN"/>
    <property type="match status" value="1"/>
</dbReference>
<feature type="compositionally biased region" description="Low complexity" evidence="1">
    <location>
        <begin position="186"/>
        <end position="241"/>
    </location>
</feature>
<feature type="compositionally biased region" description="Low complexity" evidence="1">
    <location>
        <begin position="288"/>
        <end position="308"/>
    </location>
</feature>
<dbReference type="GO" id="GO:0055028">
    <property type="term" value="C:cortical microtubule"/>
    <property type="evidence" value="ECO:0007669"/>
    <property type="project" value="TreeGrafter"/>
</dbReference>
<keyword evidence="3" id="KW-1185">Reference proteome</keyword>
<dbReference type="AlphaFoldDB" id="A0AAV2DZ08"/>
<dbReference type="PANTHER" id="PTHR31949:SF20">
    <property type="entry name" value="OS01G0141900 PROTEIN"/>
    <property type="match status" value="1"/>
</dbReference>
<gene>
    <name evidence="2" type="ORF">LTRI10_LOCUS20363</name>
</gene>
<reference evidence="2 3" key="1">
    <citation type="submission" date="2024-04" db="EMBL/GenBank/DDBJ databases">
        <authorList>
            <person name="Fracassetti M."/>
        </authorList>
    </citation>
    <scope>NUCLEOTIDE SEQUENCE [LARGE SCALE GENOMIC DNA]</scope>
</reference>
<feature type="region of interest" description="Disordered" evidence="1">
    <location>
        <begin position="63"/>
        <end position="361"/>
    </location>
</feature>
<dbReference type="Proteomes" id="UP001497516">
    <property type="component" value="Chromosome 3"/>
</dbReference>
<feature type="compositionally biased region" description="Polar residues" evidence="1">
    <location>
        <begin position="314"/>
        <end position="330"/>
    </location>
</feature>
<evidence type="ECO:0000313" key="2">
    <source>
        <dbReference type="EMBL" id="CAL1378810.1"/>
    </source>
</evidence>
<feature type="compositionally biased region" description="Polar residues" evidence="1">
    <location>
        <begin position="85"/>
        <end position="97"/>
    </location>
</feature>
<feature type="region of interest" description="Disordered" evidence="1">
    <location>
        <begin position="377"/>
        <end position="400"/>
    </location>
</feature>
<evidence type="ECO:0000256" key="1">
    <source>
        <dbReference type="SAM" id="MobiDB-lite"/>
    </source>
</evidence>
<feature type="compositionally biased region" description="Basic and acidic residues" evidence="1">
    <location>
        <begin position="63"/>
        <end position="73"/>
    </location>
</feature>
<proteinExistence type="predicted"/>
<accession>A0AAV2DZ08</accession>
<dbReference type="GO" id="GO:0043622">
    <property type="term" value="P:cortical microtubule organization"/>
    <property type="evidence" value="ECO:0007669"/>
    <property type="project" value="TreeGrafter"/>
</dbReference>
<feature type="region of interest" description="Disordered" evidence="1">
    <location>
        <begin position="435"/>
        <end position="474"/>
    </location>
</feature>
<feature type="region of interest" description="Disordered" evidence="1">
    <location>
        <begin position="484"/>
        <end position="503"/>
    </location>
</feature>
<feature type="compositionally biased region" description="Low complexity" evidence="1">
    <location>
        <begin position="139"/>
        <end position="179"/>
    </location>
</feature>
<protein>
    <submittedName>
        <fullName evidence="2">Uncharacterized protein</fullName>
    </submittedName>
</protein>
<sequence length="503" mass="53248">MVTKEKDEELALFLELRRREKEKERSNLVAGFPVTMDAPLGIKGGIPPLTQMGPHRRTAAEKFLDSENDKSDYDWLITPPGTPLVPSTTEMETQKTARPTALKSRLTNIQEVPPPRTSGPAKPIVTAGSNRRSSSTGASKPTSRPSTPTSRPTLPSSRPAAPRSSTPTPRPTLSSSTKPAAAASGARSSTPTKTSSRASTPTASRHSLPSSRSASRSSTPSRPRSSTPSSRSSSVTKSAASLAPSKNPAPPSSRWSSPTVKPRPWKPNEMPGFSHDAPPNLKTSLPERPASATRGRPGARSSSTAAAAVANGRPRQQSCSPARVRTSTHGSGPVGTKLPVSIKSSRSSQMYDGGEDLNPGLMGTQMVERVVNMRKLAPPKHDDYRSSQSNSAGNLGRSLSKKSLDMALRHMDIRRSITGNLRPLMTNIPASSMYSVRSAGGSTRSRTTVSASESPHATSSNASSSEPSVSNAFFADGLEAEENEFFTSEKGNSSPTSQVSSCR</sequence>
<feature type="compositionally biased region" description="Polar residues" evidence="1">
    <location>
        <begin position="485"/>
        <end position="503"/>
    </location>
</feature>